<evidence type="ECO:0000256" key="2">
    <source>
        <dbReference type="ARBA" id="ARBA00022475"/>
    </source>
</evidence>
<keyword evidence="7" id="KW-0325">Glycoprotein</keyword>
<protein>
    <recommendedName>
        <fullName evidence="9">Ig-like domain-containing protein</fullName>
    </recommendedName>
</protein>
<dbReference type="GO" id="GO:0009617">
    <property type="term" value="P:response to bacterium"/>
    <property type="evidence" value="ECO:0007669"/>
    <property type="project" value="TreeGrafter"/>
</dbReference>
<dbReference type="PANTHER" id="PTHR19433:SF111">
    <property type="entry name" value="T CELL RECEPTOR ALPHA VARIABLE 4"/>
    <property type="match status" value="1"/>
</dbReference>
<dbReference type="EMBL" id="SRMA01027173">
    <property type="protein sequence ID" value="TRY58707.1"/>
    <property type="molecule type" value="Genomic_DNA"/>
</dbReference>
<evidence type="ECO:0000256" key="5">
    <source>
        <dbReference type="ARBA" id="ARBA00023136"/>
    </source>
</evidence>
<dbReference type="SUPFAM" id="SSF48726">
    <property type="entry name" value="Immunoglobulin"/>
    <property type="match status" value="2"/>
</dbReference>
<dbReference type="PROSITE" id="PS50835">
    <property type="entry name" value="IG_LIKE"/>
    <property type="match status" value="2"/>
</dbReference>
<dbReference type="InterPro" id="IPR013106">
    <property type="entry name" value="Ig_V-set"/>
</dbReference>
<organism evidence="10 11">
    <name type="scientific">Danionella cerebrum</name>
    <dbReference type="NCBI Taxonomy" id="2873325"/>
    <lineage>
        <taxon>Eukaryota</taxon>
        <taxon>Metazoa</taxon>
        <taxon>Chordata</taxon>
        <taxon>Craniata</taxon>
        <taxon>Vertebrata</taxon>
        <taxon>Euteleostomi</taxon>
        <taxon>Actinopterygii</taxon>
        <taxon>Neopterygii</taxon>
        <taxon>Teleostei</taxon>
        <taxon>Ostariophysi</taxon>
        <taxon>Cypriniformes</taxon>
        <taxon>Danionidae</taxon>
        <taxon>Danioninae</taxon>
        <taxon>Danionella</taxon>
    </lineage>
</organism>
<name>A0A553MZU8_9TELE</name>
<keyword evidence="6" id="KW-1015">Disulfide bond</keyword>
<evidence type="ECO:0000256" key="8">
    <source>
        <dbReference type="SAM" id="Phobius"/>
    </source>
</evidence>
<dbReference type="InterPro" id="IPR052051">
    <property type="entry name" value="TCR_complex_component"/>
</dbReference>
<evidence type="ECO:0000313" key="11">
    <source>
        <dbReference type="Proteomes" id="UP000316079"/>
    </source>
</evidence>
<sequence>MIPVRRPSTRNLYTMRVIFLISACTYFYKPSEQYSVSSAQMGYVQTGDDVTLHCFHSQDQINRVMWYKQSLGEAPALVASSYFWTQNSEYYGEFKNSKRFKVNASVGSFNLTILGTERSDIALYYCAASFSNIVHFGAATFLMVRGSIGVFQQPQYKTIQLYTNVSLQCTIKSDGESCGGEQKVYWFKPSTIGTIFTLKSSGNISEMDPKLKTCVSTLILRNVDGSDAGLYYCALVTHGQIFFGPGVNLTVDDSDNHKNYILTSTVALLTIISFISNMLLCVESTKGNLTLCTHL</sequence>
<accession>A0A553MZU8</accession>
<dbReference type="InterPro" id="IPR013783">
    <property type="entry name" value="Ig-like_fold"/>
</dbReference>
<dbReference type="CDD" id="cd00099">
    <property type="entry name" value="IgV"/>
    <property type="match status" value="1"/>
</dbReference>
<keyword evidence="2" id="KW-1003">Cell membrane</keyword>
<keyword evidence="8" id="KW-1133">Transmembrane helix</keyword>
<keyword evidence="3" id="KW-0732">Signal</keyword>
<dbReference type="Proteomes" id="UP000316079">
    <property type="component" value="Unassembled WGS sequence"/>
</dbReference>
<dbReference type="InterPro" id="IPR007110">
    <property type="entry name" value="Ig-like_dom"/>
</dbReference>
<evidence type="ECO:0000256" key="3">
    <source>
        <dbReference type="ARBA" id="ARBA00022729"/>
    </source>
</evidence>
<evidence type="ECO:0000256" key="6">
    <source>
        <dbReference type="ARBA" id="ARBA00023157"/>
    </source>
</evidence>
<dbReference type="Gene3D" id="2.60.40.10">
    <property type="entry name" value="Immunoglobulins"/>
    <property type="match status" value="2"/>
</dbReference>
<dbReference type="InterPro" id="IPR003599">
    <property type="entry name" value="Ig_sub"/>
</dbReference>
<dbReference type="Pfam" id="PF07686">
    <property type="entry name" value="V-set"/>
    <property type="match status" value="2"/>
</dbReference>
<dbReference type="SMART" id="SM00409">
    <property type="entry name" value="IG"/>
    <property type="match status" value="2"/>
</dbReference>
<dbReference type="GO" id="GO:0002376">
    <property type="term" value="P:immune system process"/>
    <property type="evidence" value="ECO:0007669"/>
    <property type="project" value="UniProtKB-KW"/>
</dbReference>
<gene>
    <name evidence="10" type="ORF">DNTS_001260</name>
</gene>
<keyword evidence="11" id="KW-1185">Reference proteome</keyword>
<reference evidence="10 11" key="1">
    <citation type="journal article" date="2019" name="Sci. Data">
        <title>Hybrid genome assembly and annotation of Danionella translucida.</title>
        <authorList>
            <person name="Kadobianskyi M."/>
            <person name="Schulze L."/>
            <person name="Schuelke M."/>
            <person name="Judkewitz B."/>
        </authorList>
    </citation>
    <scope>NUCLEOTIDE SEQUENCE [LARGE SCALE GENOMIC DNA]</scope>
    <source>
        <strain evidence="10 11">Bolton</strain>
    </source>
</reference>
<proteinExistence type="predicted"/>
<keyword evidence="4" id="KW-0391">Immunity</keyword>
<dbReference type="STRING" id="623744.A0A553MZU8"/>
<dbReference type="PANTHER" id="PTHR19433">
    <property type="entry name" value="T-CELL RECEPTOR ALPHA CHAIN V REGION-RELATED"/>
    <property type="match status" value="1"/>
</dbReference>
<comment type="subcellular location">
    <subcellularLocation>
        <location evidence="1">Cell membrane</location>
    </subcellularLocation>
</comment>
<comment type="caution">
    <text evidence="10">The sequence shown here is derived from an EMBL/GenBank/DDBJ whole genome shotgun (WGS) entry which is preliminary data.</text>
</comment>
<evidence type="ECO:0000313" key="10">
    <source>
        <dbReference type="EMBL" id="TRY58707.1"/>
    </source>
</evidence>
<evidence type="ECO:0000256" key="7">
    <source>
        <dbReference type="ARBA" id="ARBA00023180"/>
    </source>
</evidence>
<keyword evidence="8" id="KW-0812">Transmembrane</keyword>
<dbReference type="GO" id="GO:0005886">
    <property type="term" value="C:plasma membrane"/>
    <property type="evidence" value="ECO:0007669"/>
    <property type="project" value="UniProtKB-SubCell"/>
</dbReference>
<evidence type="ECO:0000256" key="4">
    <source>
        <dbReference type="ARBA" id="ARBA00022859"/>
    </source>
</evidence>
<feature type="domain" description="Ig-like" evidence="9">
    <location>
        <begin position="154"/>
        <end position="233"/>
    </location>
</feature>
<dbReference type="OrthoDB" id="6370831at2759"/>
<evidence type="ECO:0000256" key="1">
    <source>
        <dbReference type="ARBA" id="ARBA00004236"/>
    </source>
</evidence>
<feature type="transmembrane region" description="Helical" evidence="8">
    <location>
        <begin position="260"/>
        <end position="280"/>
    </location>
</feature>
<feature type="domain" description="Ig-like" evidence="9">
    <location>
        <begin position="30"/>
        <end position="129"/>
    </location>
</feature>
<dbReference type="AlphaFoldDB" id="A0A553MZU8"/>
<keyword evidence="5 8" id="KW-0472">Membrane</keyword>
<evidence type="ECO:0000259" key="9">
    <source>
        <dbReference type="PROSITE" id="PS50835"/>
    </source>
</evidence>
<dbReference type="SMART" id="SM00406">
    <property type="entry name" value="IGv"/>
    <property type="match status" value="2"/>
</dbReference>
<dbReference type="InterPro" id="IPR036179">
    <property type="entry name" value="Ig-like_dom_sf"/>
</dbReference>